<accession>A0A9P0EEK5</accession>
<dbReference type="AlphaFoldDB" id="A0A9P0EEK5"/>
<evidence type="ECO:0000256" key="5">
    <source>
        <dbReference type="ARBA" id="ARBA00023186"/>
    </source>
</evidence>
<keyword evidence="2" id="KW-0378">Hydrolase</keyword>
<dbReference type="Gene3D" id="3.40.50.300">
    <property type="entry name" value="P-loop containing nucleotide triphosphate hydrolases"/>
    <property type="match status" value="1"/>
</dbReference>
<dbReference type="PANTHER" id="PTHR13748:SF31">
    <property type="entry name" value="ZINC-REGULATED GTPASE METALLOPROTEIN ACTIVATOR 1A-RELATED"/>
    <property type="match status" value="1"/>
</dbReference>
<dbReference type="PANTHER" id="PTHR13748">
    <property type="entry name" value="COBW-RELATED"/>
    <property type="match status" value="1"/>
</dbReference>
<dbReference type="InterPro" id="IPR027417">
    <property type="entry name" value="P-loop_NTPase"/>
</dbReference>
<organism evidence="10 11">
    <name type="scientific">Nezara viridula</name>
    <name type="common">Southern green stink bug</name>
    <name type="synonym">Cimex viridulus</name>
    <dbReference type="NCBI Taxonomy" id="85310"/>
    <lineage>
        <taxon>Eukaryota</taxon>
        <taxon>Metazoa</taxon>
        <taxon>Ecdysozoa</taxon>
        <taxon>Arthropoda</taxon>
        <taxon>Hexapoda</taxon>
        <taxon>Insecta</taxon>
        <taxon>Pterygota</taxon>
        <taxon>Neoptera</taxon>
        <taxon>Paraneoptera</taxon>
        <taxon>Hemiptera</taxon>
        <taxon>Heteroptera</taxon>
        <taxon>Panheteroptera</taxon>
        <taxon>Pentatomomorpha</taxon>
        <taxon>Pentatomoidea</taxon>
        <taxon>Pentatomidae</taxon>
        <taxon>Pentatominae</taxon>
        <taxon>Nezara</taxon>
    </lineage>
</organism>
<keyword evidence="3" id="KW-0862">Zinc</keyword>
<proteinExistence type="inferred from homology"/>
<evidence type="ECO:0000256" key="2">
    <source>
        <dbReference type="ARBA" id="ARBA00022801"/>
    </source>
</evidence>
<sequence length="354" mass="39243">MDSDDDIPNLVETTFQPVPVTVITGHLGAGKTTLLNYILTEQHAKKIAVILNEFGEGSALESTMAMNEEGKLFEEWIELRNGCLCCSVKDIGVKAIENLMTKRGKFDYILLETTGLADPGPIISMFWLDKDLGSDIYLDGVVTLIDATNGTRTLKEGLQDGLNASVRQAALADIIILNKIDVASISTVEELKNLIRSLNSSAVVLETSYSKVNLDNILDLAAYSNVSEDRIKSITESMSMMSVKPHIEESISTITIEPGIVPRKALEKFYERALWNNELQSKCGKPTEIFRSKGIINVGSEFVSVQSVYQIYDVEFFKKDENEGLTSVLIFIGRHLDEDTLRELLNNCILNYSS</sequence>
<dbReference type="InterPro" id="IPR011629">
    <property type="entry name" value="CobW-like_C"/>
</dbReference>
<evidence type="ECO:0000256" key="6">
    <source>
        <dbReference type="ARBA" id="ARBA00034320"/>
    </source>
</evidence>
<dbReference type="SUPFAM" id="SSF90002">
    <property type="entry name" value="Hypothetical protein YjiA, C-terminal domain"/>
    <property type="match status" value="1"/>
</dbReference>
<dbReference type="CDD" id="cd03112">
    <property type="entry name" value="CobW-like"/>
    <property type="match status" value="1"/>
</dbReference>
<keyword evidence="4" id="KW-0342">GTP-binding</keyword>
<evidence type="ECO:0000256" key="7">
    <source>
        <dbReference type="ARBA" id="ARBA00049117"/>
    </source>
</evidence>
<keyword evidence="1" id="KW-0547">Nucleotide-binding</keyword>
<keyword evidence="5" id="KW-0143">Chaperone</keyword>
<dbReference type="InterPro" id="IPR003495">
    <property type="entry name" value="CobW/HypB/UreG_nucleotide-bd"/>
</dbReference>
<feature type="domain" description="CobW C-terminal" evidence="9">
    <location>
        <begin position="279"/>
        <end position="348"/>
    </location>
</feature>
<dbReference type="Pfam" id="PF07683">
    <property type="entry name" value="CobW_C"/>
    <property type="match status" value="1"/>
</dbReference>
<evidence type="ECO:0000313" key="11">
    <source>
        <dbReference type="Proteomes" id="UP001152798"/>
    </source>
</evidence>
<evidence type="ECO:0000313" key="10">
    <source>
        <dbReference type="EMBL" id="CAH1395050.1"/>
    </source>
</evidence>
<dbReference type="OrthoDB" id="258627at2759"/>
<dbReference type="InterPro" id="IPR036627">
    <property type="entry name" value="CobW-likC_sf"/>
</dbReference>
<evidence type="ECO:0000259" key="9">
    <source>
        <dbReference type="Pfam" id="PF07683"/>
    </source>
</evidence>
<dbReference type="Pfam" id="PF02492">
    <property type="entry name" value="cobW"/>
    <property type="match status" value="1"/>
</dbReference>
<dbReference type="SUPFAM" id="SSF52540">
    <property type="entry name" value="P-loop containing nucleoside triphosphate hydrolases"/>
    <property type="match status" value="1"/>
</dbReference>
<dbReference type="EMBL" id="OV725079">
    <property type="protein sequence ID" value="CAH1395050.1"/>
    <property type="molecule type" value="Genomic_DNA"/>
</dbReference>
<dbReference type="InterPro" id="IPR051316">
    <property type="entry name" value="Zinc-reg_GTPase_activator"/>
</dbReference>
<evidence type="ECO:0000256" key="1">
    <source>
        <dbReference type="ARBA" id="ARBA00022741"/>
    </source>
</evidence>
<protein>
    <submittedName>
        <fullName evidence="10">Uncharacterized protein</fullName>
    </submittedName>
</protein>
<evidence type="ECO:0000256" key="4">
    <source>
        <dbReference type="ARBA" id="ARBA00023134"/>
    </source>
</evidence>
<feature type="domain" description="CobW/HypB/UreG nucleotide-binding" evidence="8">
    <location>
        <begin position="19"/>
        <end position="204"/>
    </location>
</feature>
<dbReference type="GO" id="GO:0005737">
    <property type="term" value="C:cytoplasm"/>
    <property type="evidence" value="ECO:0007669"/>
    <property type="project" value="TreeGrafter"/>
</dbReference>
<dbReference type="Gene3D" id="3.30.1220.10">
    <property type="entry name" value="CobW-like, C-terminal domain"/>
    <property type="match status" value="1"/>
</dbReference>
<evidence type="ECO:0000256" key="3">
    <source>
        <dbReference type="ARBA" id="ARBA00022833"/>
    </source>
</evidence>
<keyword evidence="11" id="KW-1185">Reference proteome</keyword>
<dbReference type="GO" id="GO:0005525">
    <property type="term" value="F:GTP binding"/>
    <property type="evidence" value="ECO:0007669"/>
    <property type="project" value="UniProtKB-KW"/>
</dbReference>
<evidence type="ECO:0000259" key="8">
    <source>
        <dbReference type="Pfam" id="PF02492"/>
    </source>
</evidence>
<dbReference type="Proteomes" id="UP001152798">
    <property type="component" value="Chromosome 3"/>
</dbReference>
<dbReference type="GO" id="GO:0016787">
    <property type="term" value="F:hydrolase activity"/>
    <property type="evidence" value="ECO:0007669"/>
    <property type="project" value="UniProtKB-KW"/>
</dbReference>
<gene>
    <name evidence="10" type="ORF">NEZAVI_LOCUS5391</name>
</gene>
<reference evidence="10" key="1">
    <citation type="submission" date="2022-01" db="EMBL/GenBank/DDBJ databases">
        <authorList>
            <person name="King R."/>
        </authorList>
    </citation>
    <scope>NUCLEOTIDE SEQUENCE</scope>
</reference>
<comment type="catalytic activity">
    <reaction evidence="7">
        <text>GTP + H2O = GDP + phosphate + H(+)</text>
        <dbReference type="Rhea" id="RHEA:19669"/>
        <dbReference type="ChEBI" id="CHEBI:15377"/>
        <dbReference type="ChEBI" id="CHEBI:15378"/>
        <dbReference type="ChEBI" id="CHEBI:37565"/>
        <dbReference type="ChEBI" id="CHEBI:43474"/>
        <dbReference type="ChEBI" id="CHEBI:58189"/>
    </reaction>
    <physiologicalReaction direction="left-to-right" evidence="7">
        <dbReference type="Rhea" id="RHEA:19670"/>
    </physiologicalReaction>
</comment>
<name>A0A9P0EEK5_NEZVI</name>
<comment type="similarity">
    <text evidence="6">Belongs to the SIMIBI class G3E GTPase family. ZNG1 subfamily.</text>
</comment>